<dbReference type="CDD" id="cd08460">
    <property type="entry name" value="PBP2_DntR_like_1"/>
    <property type="match status" value="1"/>
</dbReference>
<name>A0A1R4LTM3_VIBR1</name>
<dbReference type="OrthoDB" id="8557381at2"/>
<protein>
    <submittedName>
        <fullName evidence="6">Nodulation protein D 2</fullName>
    </submittedName>
</protein>
<keyword evidence="3" id="KW-0238">DNA-binding</keyword>
<dbReference type="RefSeq" id="WP_077337592.1">
    <property type="nucleotide sequence ID" value="NZ_FULE01000065.1"/>
</dbReference>
<dbReference type="Gene3D" id="1.10.10.10">
    <property type="entry name" value="Winged helix-like DNA-binding domain superfamily/Winged helix DNA-binding domain"/>
    <property type="match status" value="1"/>
</dbReference>
<proteinExistence type="inferred from homology"/>
<evidence type="ECO:0000256" key="2">
    <source>
        <dbReference type="ARBA" id="ARBA00023015"/>
    </source>
</evidence>
<dbReference type="SUPFAM" id="SSF53850">
    <property type="entry name" value="Periplasmic binding protein-like II"/>
    <property type="match status" value="1"/>
</dbReference>
<keyword evidence="7" id="KW-1185">Reference proteome</keyword>
<dbReference type="InterPro" id="IPR005119">
    <property type="entry name" value="LysR_subst-bd"/>
</dbReference>
<dbReference type="EMBL" id="FULE01000065">
    <property type="protein sequence ID" value="SJN59858.1"/>
    <property type="molecule type" value="Genomic_DNA"/>
</dbReference>
<dbReference type="Proteomes" id="UP000188276">
    <property type="component" value="Unassembled WGS sequence"/>
</dbReference>
<evidence type="ECO:0000256" key="3">
    <source>
        <dbReference type="ARBA" id="ARBA00023125"/>
    </source>
</evidence>
<dbReference type="GO" id="GO:0003677">
    <property type="term" value="F:DNA binding"/>
    <property type="evidence" value="ECO:0007669"/>
    <property type="project" value="UniProtKB-KW"/>
</dbReference>
<evidence type="ECO:0000256" key="1">
    <source>
        <dbReference type="ARBA" id="ARBA00009437"/>
    </source>
</evidence>
<comment type="similarity">
    <text evidence="1">Belongs to the LysR transcriptional regulatory family.</text>
</comment>
<dbReference type="PANTHER" id="PTHR30118">
    <property type="entry name" value="HTH-TYPE TRANSCRIPTIONAL REGULATOR LEUO-RELATED"/>
    <property type="match status" value="1"/>
</dbReference>
<dbReference type="InterPro" id="IPR050389">
    <property type="entry name" value="LysR-type_TF"/>
</dbReference>
<dbReference type="InterPro" id="IPR036390">
    <property type="entry name" value="WH_DNA-bd_sf"/>
</dbReference>
<feature type="domain" description="HTH lysR-type" evidence="5">
    <location>
        <begin position="4"/>
        <end position="61"/>
    </location>
</feature>
<evidence type="ECO:0000313" key="6">
    <source>
        <dbReference type="EMBL" id="SJN59858.1"/>
    </source>
</evidence>
<accession>A0A1R4LTM3</accession>
<dbReference type="Pfam" id="PF00126">
    <property type="entry name" value="HTH_1"/>
    <property type="match status" value="1"/>
</dbReference>
<dbReference type="AlphaFoldDB" id="A0A1R4LTM3"/>
<sequence>MTNPDMNLLAALDVLLAEKTITGAANQLSLSKSAMSRTLSRLRMITGDQLLVRAGRKMVLTPYAESIKERTRYTVFEALNILQPNIQPVNLPTLERTFTIRANDGFIETFASKLITHFTKHSPKVRLRFMPKQEKSPDPLRDGKVDLEIGVLKNMGPEIRIKALFYDNFVSVVRKGHPLDQCKKVTAQQYCLFSHIIASRRGDFSGPVDEELKEQGLARHIVATVPSFPAALEVAKHSDLIALVPSSFLLNEPLSSSNASLWAFELPVHTNKITISMMWHPRLQSDSSHIWLREQIEKVCHEVMQERRF</sequence>
<dbReference type="Pfam" id="PF03466">
    <property type="entry name" value="LysR_substrate"/>
    <property type="match status" value="1"/>
</dbReference>
<keyword evidence="4" id="KW-0804">Transcription</keyword>
<keyword evidence="2" id="KW-0805">Transcription regulation</keyword>
<evidence type="ECO:0000259" key="5">
    <source>
        <dbReference type="PROSITE" id="PS50931"/>
    </source>
</evidence>
<dbReference type="Gene3D" id="3.40.190.10">
    <property type="entry name" value="Periplasmic binding protein-like II"/>
    <property type="match status" value="2"/>
</dbReference>
<dbReference type="PROSITE" id="PS50931">
    <property type="entry name" value="HTH_LYSR"/>
    <property type="match status" value="1"/>
</dbReference>
<reference evidence="7" key="1">
    <citation type="submission" date="2017-02" db="EMBL/GenBank/DDBJ databases">
        <authorList>
            <person name="Rodrigo-Torres L."/>
            <person name="Arahal R.D."/>
            <person name="Lucena T."/>
        </authorList>
    </citation>
    <scope>NUCLEOTIDE SEQUENCE [LARGE SCALE GENOMIC DNA]</scope>
    <source>
        <strain evidence="7">CECT 7878</strain>
    </source>
</reference>
<dbReference type="SUPFAM" id="SSF46785">
    <property type="entry name" value="Winged helix' DNA-binding domain"/>
    <property type="match status" value="1"/>
</dbReference>
<evidence type="ECO:0000256" key="4">
    <source>
        <dbReference type="ARBA" id="ARBA00023163"/>
    </source>
</evidence>
<dbReference type="InterPro" id="IPR036388">
    <property type="entry name" value="WH-like_DNA-bd_sf"/>
</dbReference>
<dbReference type="InterPro" id="IPR000847">
    <property type="entry name" value="LysR_HTH_N"/>
</dbReference>
<dbReference type="PANTHER" id="PTHR30118:SF15">
    <property type="entry name" value="TRANSCRIPTIONAL REGULATORY PROTEIN"/>
    <property type="match status" value="1"/>
</dbReference>
<evidence type="ECO:0000313" key="7">
    <source>
        <dbReference type="Proteomes" id="UP000188276"/>
    </source>
</evidence>
<dbReference type="GO" id="GO:0003700">
    <property type="term" value="F:DNA-binding transcription factor activity"/>
    <property type="evidence" value="ECO:0007669"/>
    <property type="project" value="InterPro"/>
</dbReference>
<organism evidence="6 7">
    <name type="scientific">Vibrio ruber (strain DSM 16370 / JCM 11486 / BCRC 17186 / CECT 7878 / LMG 23124 / VR1)</name>
    <dbReference type="NCBI Taxonomy" id="1123498"/>
    <lineage>
        <taxon>Bacteria</taxon>
        <taxon>Pseudomonadati</taxon>
        <taxon>Pseudomonadota</taxon>
        <taxon>Gammaproteobacteria</taxon>
        <taxon>Vibrionales</taxon>
        <taxon>Vibrionaceae</taxon>
        <taxon>Vibrio</taxon>
    </lineage>
</organism>
<gene>
    <name evidence="6" type="primary">nodD2_3</name>
    <name evidence="6" type="ORF">VR7878_03757</name>
</gene>
<dbReference type="STRING" id="1123498.VR7878_03757"/>